<name>A0AAV8U6S9_9ROSI</name>
<comment type="similarity">
    <text evidence="3">Belongs to the isocitrate and isopropylmalate dehydrogenases family.</text>
</comment>
<gene>
    <name evidence="10" type="ORF">K2173_019962</name>
</gene>
<dbReference type="AlphaFoldDB" id="A0AAV8U6S9"/>
<evidence type="ECO:0000313" key="11">
    <source>
        <dbReference type="Proteomes" id="UP001159364"/>
    </source>
</evidence>
<keyword evidence="6" id="KW-0460">Magnesium</keyword>
<comment type="cofactor">
    <cofactor evidence="2">
        <name>Mg(2+)</name>
        <dbReference type="ChEBI" id="CHEBI:18420"/>
    </cofactor>
</comment>
<comment type="caution">
    <text evidence="10">The sequence shown here is derived from an EMBL/GenBank/DDBJ whole genome shotgun (WGS) entry which is preliminary data.</text>
</comment>
<dbReference type="GO" id="GO:0004450">
    <property type="term" value="F:isocitrate dehydrogenase (NADP+) activity"/>
    <property type="evidence" value="ECO:0007669"/>
    <property type="project" value="InterPro"/>
</dbReference>
<protein>
    <recommendedName>
        <fullName evidence="9">Isopropylmalate dehydrogenase-like domain-containing protein</fullName>
    </recommendedName>
</protein>
<sequence>MNRLFLHSIFSNSHRQSPEAAAAVAAPEPTPDLPPITPVAGARVHFPNLDDAIEVFVGGYPVKIHKGFTVFQACEVPGVDIPRFCYYSRLSIADNCDMCLIEVEKSPKPVVSCAMPTRSFQLTSDTIEVEAAHGTVTRHYRVHQKGGETSTNSIASIFAWSRGLAHRAKLDDDARLLDFTEKLEAACIGVAKSSKMTKDLALIIHGSKQRVVAKA</sequence>
<dbReference type="Pfam" id="PF13510">
    <property type="entry name" value="Fer2_4"/>
    <property type="match status" value="1"/>
</dbReference>
<dbReference type="GO" id="GO:0006102">
    <property type="term" value="P:isocitrate metabolic process"/>
    <property type="evidence" value="ECO:0007669"/>
    <property type="project" value="InterPro"/>
</dbReference>
<dbReference type="Gene3D" id="3.40.718.10">
    <property type="entry name" value="Isopropylmalate Dehydrogenase"/>
    <property type="match status" value="1"/>
</dbReference>
<evidence type="ECO:0000259" key="9">
    <source>
        <dbReference type="Pfam" id="PF00180"/>
    </source>
</evidence>
<dbReference type="GO" id="GO:0006099">
    <property type="term" value="P:tricarboxylic acid cycle"/>
    <property type="evidence" value="ECO:0007669"/>
    <property type="project" value="UniProtKB-KW"/>
</dbReference>
<keyword evidence="4" id="KW-0816">Tricarboxylic acid cycle</keyword>
<evidence type="ECO:0000256" key="7">
    <source>
        <dbReference type="ARBA" id="ARBA00023002"/>
    </source>
</evidence>
<dbReference type="SUPFAM" id="SSF53659">
    <property type="entry name" value="Isocitrate/Isopropylmalate dehydrogenase-like"/>
    <property type="match status" value="1"/>
</dbReference>
<dbReference type="GO" id="GO:0006739">
    <property type="term" value="P:NADP+ metabolic process"/>
    <property type="evidence" value="ECO:0007669"/>
    <property type="project" value="TreeGrafter"/>
</dbReference>
<keyword evidence="5" id="KW-0479">Metal-binding</keyword>
<dbReference type="GO" id="GO:0005739">
    <property type="term" value="C:mitochondrion"/>
    <property type="evidence" value="ECO:0007669"/>
    <property type="project" value="TreeGrafter"/>
</dbReference>
<reference evidence="10 11" key="1">
    <citation type="submission" date="2021-09" db="EMBL/GenBank/DDBJ databases">
        <title>Genomic insights and catalytic innovation underlie evolution of tropane alkaloids biosynthesis.</title>
        <authorList>
            <person name="Wang Y.-J."/>
            <person name="Tian T."/>
            <person name="Huang J.-P."/>
            <person name="Huang S.-X."/>
        </authorList>
    </citation>
    <scope>NUCLEOTIDE SEQUENCE [LARGE SCALE GENOMIC DNA]</scope>
    <source>
        <strain evidence="10">KIB-2018</strain>
        <tissue evidence="10">Leaf</tissue>
    </source>
</reference>
<keyword evidence="11" id="KW-1185">Reference proteome</keyword>
<comment type="cofactor">
    <cofactor evidence="1">
        <name>Mn(2+)</name>
        <dbReference type="ChEBI" id="CHEBI:29035"/>
    </cofactor>
</comment>
<dbReference type="PANTHER" id="PTHR11822:SF21">
    <property type="entry name" value="ISOCITRATE DEHYDROGENASE [NADP], MITOCHONDRIAL"/>
    <property type="match status" value="1"/>
</dbReference>
<dbReference type="InterPro" id="IPR036010">
    <property type="entry name" value="2Fe-2S_ferredoxin-like_sf"/>
</dbReference>
<evidence type="ECO:0000256" key="6">
    <source>
        <dbReference type="ARBA" id="ARBA00022842"/>
    </source>
</evidence>
<dbReference type="InterPro" id="IPR004790">
    <property type="entry name" value="Isocitrate_DH_NADP"/>
</dbReference>
<proteinExistence type="inferred from homology"/>
<keyword evidence="7" id="KW-0560">Oxidoreductase</keyword>
<dbReference type="SUPFAM" id="SSF54292">
    <property type="entry name" value="2Fe-2S ferredoxin-like"/>
    <property type="match status" value="1"/>
</dbReference>
<evidence type="ECO:0000256" key="3">
    <source>
        <dbReference type="ARBA" id="ARBA00007769"/>
    </source>
</evidence>
<accession>A0AAV8U6S9</accession>
<dbReference type="GO" id="GO:0046872">
    <property type="term" value="F:metal ion binding"/>
    <property type="evidence" value="ECO:0007669"/>
    <property type="project" value="UniProtKB-KW"/>
</dbReference>
<evidence type="ECO:0000256" key="1">
    <source>
        <dbReference type="ARBA" id="ARBA00001936"/>
    </source>
</evidence>
<organism evidence="10 11">
    <name type="scientific">Erythroxylum novogranatense</name>
    <dbReference type="NCBI Taxonomy" id="1862640"/>
    <lineage>
        <taxon>Eukaryota</taxon>
        <taxon>Viridiplantae</taxon>
        <taxon>Streptophyta</taxon>
        <taxon>Embryophyta</taxon>
        <taxon>Tracheophyta</taxon>
        <taxon>Spermatophyta</taxon>
        <taxon>Magnoliopsida</taxon>
        <taxon>eudicotyledons</taxon>
        <taxon>Gunneridae</taxon>
        <taxon>Pentapetalae</taxon>
        <taxon>rosids</taxon>
        <taxon>fabids</taxon>
        <taxon>Malpighiales</taxon>
        <taxon>Erythroxylaceae</taxon>
        <taxon>Erythroxylum</taxon>
    </lineage>
</organism>
<evidence type="ECO:0000256" key="2">
    <source>
        <dbReference type="ARBA" id="ARBA00001946"/>
    </source>
</evidence>
<dbReference type="InterPro" id="IPR024084">
    <property type="entry name" value="IsoPropMal-DH-like_dom"/>
</dbReference>
<dbReference type="Pfam" id="PF00180">
    <property type="entry name" value="Iso_dh"/>
    <property type="match status" value="1"/>
</dbReference>
<dbReference type="PANTHER" id="PTHR11822">
    <property type="entry name" value="NADP-SPECIFIC ISOCITRATE DEHYDROGENASE"/>
    <property type="match status" value="1"/>
</dbReference>
<evidence type="ECO:0000256" key="8">
    <source>
        <dbReference type="ARBA" id="ARBA00023211"/>
    </source>
</evidence>
<dbReference type="GO" id="GO:0051536">
    <property type="term" value="F:iron-sulfur cluster binding"/>
    <property type="evidence" value="ECO:0007669"/>
    <property type="project" value="InterPro"/>
</dbReference>
<dbReference type="Proteomes" id="UP001159364">
    <property type="component" value="Linkage Group LG01"/>
</dbReference>
<evidence type="ECO:0000256" key="5">
    <source>
        <dbReference type="ARBA" id="ARBA00022723"/>
    </source>
</evidence>
<feature type="domain" description="Isopropylmalate dehydrogenase-like" evidence="9">
    <location>
        <begin position="124"/>
        <end position="204"/>
    </location>
</feature>
<evidence type="ECO:0000313" key="10">
    <source>
        <dbReference type="EMBL" id="KAJ8774958.1"/>
    </source>
</evidence>
<keyword evidence="8" id="KW-0464">Manganese</keyword>
<evidence type="ECO:0000256" key="4">
    <source>
        <dbReference type="ARBA" id="ARBA00022532"/>
    </source>
</evidence>
<dbReference type="EMBL" id="JAIWQS010000001">
    <property type="protein sequence ID" value="KAJ8774958.1"/>
    <property type="molecule type" value="Genomic_DNA"/>
</dbReference>